<dbReference type="Proteomes" id="UP000198507">
    <property type="component" value="Unassembled WGS sequence"/>
</dbReference>
<evidence type="ECO:0000313" key="2">
    <source>
        <dbReference type="EMBL" id="SET69653.1"/>
    </source>
</evidence>
<dbReference type="AlphaFoldDB" id="A0A1I0GEZ1"/>
<organism evidence="2 3">
    <name type="scientific">Geodermatophilus poikilotrophus</name>
    <dbReference type="NCBI Taxonomy" id="1333667"/>
    <lineage>
        <taxon>Bacteria</taxon>
        <taxon>Bacillati</taxon>
        <taxon>Actinomycetota</taxon>
        <taxon>Actinomycetes</taxon>
        <taxon>Geodermatophilales</taxon>
        <taxon>Geodermatophilaceae</taxon>
        <taxon>Geodermatophilus</taxon>
    </lineage>
</organism>
<accession>A0A1I0GEZ1</accession>
<sequence>MGGEGALLQSSTASTTSVDLTGTTTAEPGDSPRSSTASSVTDAVFS</sequence>
<proteinExistence type="predicted"/>
<name>A0A1I0GEZ1_9ACTN</name>
<reference evidence="3" key="1">
    <citation type="submission" date="2016-10" db="EMBL/GenBank/DDBJ databases">
        <authorList>
            <person name="Varghese N."/>
            <person name="Submissions S."/>
        </authorList>
    </citation>
    <scope>NUCLEOTIDE SEQUENCE [LARGE SCALE GENOMIC DNA]</scope>
    <source>
        <strain evidence="3">DSM 44209</strain>
    </source>
</reference>
<feature type="compositionally biased region" description="Polar residues" evidence="1">
    <location>
        <begin position="32"/>
        <end position="46"/>
    </location>
</feature>
<keyword evidence="3" id="KW-1185">Reference proteome</keyword>
<dbReference type="EMBL" id="FOIE01000007">
    <property type="protein sequence ID" value="SET69653.1"/>
    <property type="molecule type" value="Genomic_DNA"/>
</dbReference>
<protein>
    <submittedName>
        <fullName evidence="2">Uncharacterized protein</fullName>
    </submittedName>
</protein>
<feature type="compositionally biased region" description="Low complexity" evidence="1">
    <location>
        <begin position="10"/>
        <end position="26"/>
    </location>
</feature>
<feature type="region of interest" description="Disordered" evidence="1">
    <location>
        <begin position="1"/>
        <end position="46"/>
    </location>
</feature>
<gene>
    <name evidence="2" type="ORF">SAMN04488546_3245</name>
</gene>
<evidence type="ECO:0000313" key="3">
    <source>
        <dbReference type="Proteomes" id="UP000198507"/>
    </source>
</evidence>
<evidence type="ECO:0000256" key="1">
    <source>
        <dbReference type="SAM" id="MobiDB-lite"/>
    </source>
</evidence>